<dbReference type="Proteomes" id="UP000683360">
    <property type="component" value="Unassembled WGS sequence"/>
</dbReference>
<dbReference type="InterPro" id="IPR012337">
    <property type="entry name" value="RNaseH-like_sf"/>
</dbReference>
<dbReference type="InterPro" id="IPR002562">
    <property type="entry name" value="3'-5'_exonuclease_dom"/>
</dbReference>
<protein>
    <submittedName>
        <fullName evidence="2">EXD1</fullName>
    </submittedName>
</protein>
<accession>A0A8S3TI95</accession>
<dbReference type="InterPro" id="IPR052144">
    <property type="entry name" value="piRNA_biogenesis_EXD1"/>
</dbReference>
<feature type="domain" description="3'-5' exonuclease" evidence="1">
    <location>
        <begin position="13"/>
        <end position="110"/>
    </location>
</feature>
<dbReference type="AlphaFoldDB" id="A0A8S3TI95"/>
<name>A0A8S3TI95_MYTED</name>
<keyword evidence="3" id="KW-1185">Reference proteome</keyword>
<reference evidence="2" key="1">
    <citation type="submission" date="2021-03" db="EMBL/GenBank/DDBJ databases">
        <authorList>
            <person name="Bekaert M."/>
        </authorList>
    </citation>
    <scope>NUCLEOTIDE SEQUENCE</scope>
</reference>
<dbReference type="InterPro" id="IPR036397">
    <property type="entry name" value="RNaseH_sf"/>
</dbReference>
<sequence>MDAEGVNLGKECPLTLLQIGTVDNKVYLFDIRLKPELFKKGHVEDLLQSGNTVKVIHSCTGHNSAALYHQFGIQLKNVFDTQVAHLVIEQSRGRRLPIPIKLFDVCQRYGDNPEPLEQKDTLIVYEAPSKRRQARVGQIVESIISDIERKYETDIKFEDITDEDEINTIHNIRFDKVGIVPFIMRLRTGDNKAQLKEVSDQLSKEGNRLLPKWQTYGFLRAYQFHPDKDIQESAKHLQKP</sequence>
<comment type="caution">
    <text evidence="2">The sequence shown here is derived from an EMBL/GenBank/DDBJ whole genome shotgun (WGS) entry which is preliminary data.</text>
</comment>
<dbReference type="SUPFAM" id="SSF53098">
    <property type="entry name" value="Ribonuclease H-like"/>
    <property type="match status" value="1"/>
</dbReference>
<dbReference type="GO" id="GO:1990923">
    <property type="term" value="C:PET complex"/>
    <property type="evidence" value="ECO:0007669"/>
    <property type="project" value="TreeGrafter"/>
</dbReference>
<evidence type="ECO:0000313" key="3">
    <source>
        <dbReference type="Proteomes" id="UP000683360"/>
    </source>
</evidence>
<evidence type="ECO:0000313" key="2">
    <source>
        <dbReference type="EMBL" id="CAG2233199.1"/>
    </source>
</evidence>
<organism evidence="2 3">
    <name type="scientific">Mytilus edulis</name>
    <name type="common">Blue mussel</name>
    <dbReference type="NCBI Taxonomy" id="6550"/>
    <lineage>
        <taxon>Eukaryota</taxon>
        <taxon>Metazoa</taxon>
        <taxon>Spiralia</taxon>
        <taxon>Lophotrochozoa</taxon>
        <taxon>Mollusca</taxon>
        <taxon>Bivalvia</taxon>
        <taxon>Autobranchia</taxon>
        <taxon>Pteriomorphia</taxon>
        <taxon>Mytilida</taxon>
        <taxon>Mytiloidea</taxon>
        <taxon>Mytilidae</taxon>
        <taxon>Mytilinae</taxon>
        <taxon>Mytilus</taxon>
    </lineage>
</organism>
<proteinExistence type="predicted"/>
<dbReference type="GO" id="GO:0034587">
    <property type="term" value="P:piRNA processing"/>
    <property type="evidence" value="ECO:0007669"/>
    <property type="project" value="TreeGrafter"/>
</dbReference>
<dbReference type="Gene3D" id="3.30.420.10">
    <property type="entry name" value="Ribonuclease H-like superfamily/Ribonuclease H"/>
    <property type="match status" value="1"/>
</dbReference>
<dbReference type="EMBL" id="CAJPWZ010002200">
    <property type="protein sequence ID" value="CAG2233199.1"/>
    <property type="molecule type" value="Genomic_DNA"/>
</dbReference>
<dbReference type="Pfam" id="PF01612">
    <property type="entry name" value="DNA_pol_A_exo1"/>
    <property type="match status" value="1"/>
</dbReference>
<dbReference type="GO" id="GO:0008408">
    <property type="term" value="F:3'-5' exonuclease activity"/>
    <property type="evidence" value="ECO:0007669"/>
    <property type="project" value="InterPro"/>
</dbReference>
<evidence type="ECO:0000259" key="1">
    <source>
        <dbReference type="Pfam" id="PF01612"/>
    </source>
</evidence>
<dbReference type="GO" id="GO:0003676">
    <property type="term" value="F:nucleic acid binding"/>
    <property type="evidence" value="ECO:0007669"/>
    <property type="project" value="InterPro"/>
</dbReference>
<dbReference type="OrthoDB" id="368776at2759"/>
<dbReference type="PANTHER" id="PTHR46628">
    <property type="entry name" value="PIRNA BIOGENESIS PROTEIN EXD1"/>
    <property type="match status" value="1"/>
</dbReference>
<gene>
    <name evidence="2" type="ORF">MEDL_45827</name>
</gene>
<dbReference type="PANTHER" id="PTHR46628:SF1">
    <property type="entry name" value="PIRNA BIOGENESIS PROTEIN EXD1"/>
    <property type="match status" value="1"/>
</dbReference>